<gene>
    <name evidence="2" type="ORF">GCM10012289_25420</name>
</gene>
<feature type="compositionally biased region" description="Basic and acidic residues" evidence="1">
    <location>
        <begin position="181"/>
        <end position="261"/>
    </location>
</feature>
<organism evidence="2 3">
    <name type="scientific">Nonomuraea cavernae</name>
    <dbReference type="NCBI Taxonomy" id="2045107"/>
    <lineage>
        <taxon>Bacteria</taxon>
        <taxon>Bacillati</taxon>
        <taxon>Actinomycetota</taxon>
        <taxon>Actinomycetes</taxon>
        <taxon>Streptosporangiales</taxon>
        <taxon>Streptosporangiaceae</taxon>
        <taxon>Nonomuraea</taxon>
    </lineage>
</organism>
<feature type="compositionally biased region" description="Low complexity" evidence="1">
    <location>
        <begin position="304"/>
        <end position="315"/>
    </location>
</feature>
<evidence type="ECO:0000313" key="2">
    <source>
        <dbReference type="EMBL" id="GGO67887.1"/>
    </source>
</evidence>
<comment type="caution">
    <text evidence="2">The sequence shown here is derived from an EMBL/GenBank/DDBJ whole genome shotgun (WGS) entry which is preliminary data.</text>
</comment>
<evidence type="ECO:0000313" key="3">
    <source>
        <dbReference type="Proteomes" id="UP000646523"/>
    </source>
</evidence>
<accession>A0A917YX64</accession>
<protein>
    <submittedName>
        <fullName evidence="2">Uncharacterized protein</fullName>
    </submittedName>
</protein>
<reference evidence="2" key="2">
    <citation type="submission" date="2020-09" db="EMBL/GenBank/DDBJ databases">
        <authorList>
            <person name="Sun Q."/>
            <person name="Zhou Y."/>
        </authorList>
    </citation>
    <scope>NUCLEOTIDE SEQUENCE</scope>
    <source>
        <strain evidence="2">CGMCC 4.7368</strain>
    </source>
</reference>
<evidence type="ECO:0000256" key="1">
    <source>
        <dbReference type="SAM" id="MobiDB-lite"/>
    </source>
</evidence>
<dbReference type="InterPro" id="IPR036278">
    <property type="entry name" value="Sialidase_sf"/>
</dbReference>
<dbReference type="EMBL" id="BMNH01000005">
    <property type="protein sequence ID" value="GGO67887.1"/>
    <property type="molecule type" value="Genomic_DNA"/>
</dbReference>
<dbReference type="SUPFAM" id="SSF110296">
    <property type="entry name" value="Oligoxyloglucan reducing end-specific cellobiohydrolase"/>
    <property type="match status" value="1"/>
</dbReference>
<dbReference type="SUPFAM" id="SSF50939">
    <property type="entry name" value="Sialidases"/>
    <property type="match status" value="2"/>
</dbReference>
<feature type="region of interest" description="Disordered" evidence="1">
    <location>
        <begin position="1"/>
        <end position="315"/>
    </location>
</feature>
<reference evidence="2" key="1">
    <citation type="journal article" date="2014" name="Int. J. Syst. Evol. Microbiol.">
        <title>Complete genome sequence of Corynebacterium casei LMG S-19264T (=DSM 44701T), isolated from a smear-ripened cheese.</title>
        <authorList>
            <consortium name="US DOE Joint Genome Institute (JGI-PGF)"/>
            <person name="Walter F."/>
            <person name="Albersmeier A."/>
            <person name="Kalinowski J."/>
            <person name="Ruckert C."/>
        </authorList>
    </citation>
    <scope>NUCLEOTIDE SEQUENCE</scope>
    <source>
        <strain evidence="2">CGMCC 4.7368</strain>
    </source>
</reference>
<sequence>MASGPSDPPRRLPDDDDPRSEGTPASEPHGQGASPSPHEPRIRHSPPGPTDDRARGLPLASPWGLPPFSSPTPDDDEPAEPPRGRRPYSSPTAEPETEQRRHPRRQVNRPDKLVASGPPRPPSETSRTDHPPSEHPDAAHTDDDQSEARQPDAVRPYIDRPRPESISLPPGVVPRSWFEPGAEKAGQEPDPAPRPDVDDPVRSGAGEHGEEAVRPAAEPEHVAGEDRHGEDQHGEDRHGEDQHGEDQHGEDRHGEDRHSEEQDGEDQAVRRVGRPPGGRPTRPDLLVATGPTRSGTSGRHHRGPAPAAVRRASPVGRRRRGAAPFAIVLALALVVAGGVLVWRWTTPEEAGLRLEAGTGQSGDDLFTVPSAGDGSVQMLNDMTSVGRAVVAVGSDTTSPTPRPLFLFSPDNGRTWQLGQVTGATTPTVQRVVGGEGLWLASGGDGQGGERGLWTSADGFSWTAVEQAGLSAFRAGDLIADIARTRSGFVAVGRTTLEDGGTGPAAWQSADGRSWQRVETRGLDVRELKAVVARGDTAIAVARPADGAGSRVVRSGDGGRTWQATGFQLPEAAPRLGTLAVLAKQFVLVPTRQRTVSGEVRVYCSPTGAQWSLCGSIGGLGGESPGIESVISHQGGIAAVHQVNLGRYAVLTSTDGRAWKKSADLGDLSGATLRGFTITESGTLFAGGDRAAADVDNQLVLMAAPARGGVSQVGLAGVDGLSRMARETNGLAHHDGRYVAVGSASGDAGIWTSLNWQSWTSMSLGGPRQQTLDDVAYGRRGWLAAGSTQTGIGVTEPLLVSSSDGRTWKRVASSGDLALPKDHPHLGVRVVAAGPEGYVLAGEDRDSSGPAAALWFTPDLRKFTRSRKLPQGGSGARIHDLAATGSGYVAVGGAGSGDQENGVVWVSEDGVNWKARKRVAPPGATGAGLRQVAAYQDRLVAIGSAVERGSRRVFSAVSDDDGVTWRTAWLPADGAAAVYDLASADQGLVAVGWHGSPDNGDSAAWISQDGLTWNRSDLTKDRLAGPGMQWLAAVTVAGSEVVALGRSTTYSADHLILWTSTLTSSR</sequence>
<dbReference type="Proteomes" id="UP000646523">
    <property type="component" value="Unassembled WGS sequence"/>
</dbReference>
<dbReference type="AlphaFoldDB" id="A0A917YX64"/>
<proteinExistence type="predicted"/>
<keyword evidence="3" id="KW-1185">Reference proteome</keyword>
<feature type="compositionally biased region" description="Basic and acidic residues" evidence="1">
    <location>
        <begin position="126"/>
        <end position="163"/>
    </location>
</feature>
<name>A0A917YX64_9ACTN</name>